<proteinExistence type="inferred from homology"/>
<comment type="similarity">
    <text evidence="4">Belongs to the NAD(P)-dependent epimerase/dehydratase family. GDP-mannose 4,6-dehydratase subfamily.</text>
</comment>
<reference evidence="9 10" key="2">
    <citation type="submission" date="2020-06" db="EMBL/GenBank/DDBJ databases">
        <title>Polyphasic characterization of a Rahnella strain isolated from tree sap.</title>
        <authorList>
            <person name="Kim I.S."/>
        </authorList>
    </citation>
    <scope>NUCLEOTIDE SEQUENCE [LARGE SCALE GENOMIC DNA]</scope>
    <source>
        <strain evidence="9 10">SAP-1</strain>
    </source>
</reference>
<keyword evidence="10" id="KW-1185">Reference proteome</keyword>
<evidence type="ECO:0000256" key="7">
    <source>
        <dbReference type="ARBA" id="ARBA00059383"/>
    </source>
</evidence>
<dbReference type="RefSeq" id="WP_169401357.1">
    <property type="nucleotide sequence ID" value="NZ_JAADJU010000001.1"/>
</dbReference>
<dbReference type="GO" id="GO:0008446">
    <property type="term" value="F:GDP-mannose 4,6-dehydratase activity"/>
    <property type="evidence" value="ECO:0007669"/>
    <property type="project" value="UniProtKB-EC"/>
</dbReference>
<gene>
    <name evidence="9" type="primary">gmd</name>
    <name evidence="9" type="ORF">GW590_02130</name>
</gene>
<dbReference type="EMBL" id="JAADJU010000001">
    <property type="protein sequence ID" value="NMP25675.1"/>
    <property type="molecule type" value="Genomic_DNA"/>
</dbReference>
<sequence length="364" mass="40844">MSKVALITSIAGQDGSYLAELLLKKGYIVHGINRHYPLLNTDYPDLNYQEGYETNPDFTFHYGDWCDVASLCRLLDEICPDEIYNLGAVTHPFTSSDSAEYAGTLDGIATLDMLEAIRCLGLEQKTRYYQASPSELCGLINGMQACEMSDFTPRHTNTVGKIYDYWTTVNYRETFGMYACNGILFNHESPRRSAAFVTRKITRALANITQGLERCLYLGNLDAQRDWGHARDYAKMQWMMLQQVEPEDFVIATGVKYSVRQFVTFAALELGIKLRFEGKGLYERGVIAAIISPIAAALKVGDVVVGVDPRFIRHDETEKLAADPTKARQKLGWVPETSLQDLVIEMVQADLAAAKQKARLKLYG</sequence>
<protein>
    <recommendedName>
        <fullName evidence="5">GDP-mannose 4,6-dehydratase</fullName>
        <ecNumber evidence="5">4.2.1.47</ecNumber>
    </recommendedName>
</protein>
<evidence type="ECO:0000256" key="2">
    <source>
        <dbReference type="ARBA" id="ARBA00001937"/>
    </source>
</evidence>
<dbReference type="CDD" id="cd05260">
    <property type="entry name" value="GDP_MD_SDR_e"/>
    <property type="match status" value="1"/>
</dbReference>
<evidence type="ECO:0000259" key="8">
    <source>
        <dbReference type="Pfam" id="PF16363"/>
    </source>
</evidence>
<comment type="pathway">
    <text evidence="3">Nucleotide-sugar biosynthesis; GDP-L-fucose biosynthesis via de novo pathway; GDP-L-fucose from GDP-alpha-D-mannose: step 1/2.</text>
</comment>
<dbReference type="Proteomes" id="UP000585363">
    <property type="component" value="Unassembled WGS sequence"/>
</dbReference>
<evidence type="ECO:0000256" key="1">
    <source>
        <dbReference type="ARBA" id="ARBA00000188"/>
    </source>
</evidence>
<evidence type="ECO:0000256" key="3">
    <source>
        <dbReference type="ARBA" id="ARBA00004912"/>
    </source>
</evidence>
<organism evidence="9 10">
    <name type="scientific">Rouxiella aceris</name>
    <dbReference type="NCBI Taxonomy" id="2703884"/>
    <lineage>
        <taxon>Bacteria</taxon>
        <taxon>Pseudomonadati</taxon>
        <taxon>Pseudomonadota</taxon>
        <taxon>Gammaproteobacteria</taxon>
        <taxon>Enterobacterales</taxon>
        <taxon>Yersiniaceae</taxon>
        <taxon>Rouxiella</taxon>
    </lineage>
</organism>
<evidence type="ECO:0000313" key="9">
    <source>
        <dbReference type="EMBL" id="NMP25675.1"/>
    </source>
</evidence>
<feature type="domain" description="NAD(P)-binding" evidence="8">
    <location>
        <begin position="6"/>
        <end position="346"/>
    </location>
</feature>
<evidence type="ECO:0000256" key="6">
    <source>
        <dbReference type="ARBA" id="ARBA00023239"/>
    </source>
</evidence>
<comment type="function">
    <text evidence="7">Catalyzes the conversion of GDP-D-mannose to GDP-4-dehydro-6-deoxy-D-mannose.</text>
</comment>
<evidence type="ECO:0000313" key="10">
    <source>
        <dbReference type="Proteomes" id="UP000585363"/>
    </source>
</evidence>
<dbReference type="AlphaFoldDB" id="A0A848MDD8"/>
<dbReference type="NCBIfam" id="TIGR01472">
    <property type="entry name" value="gmd"/>
    <property type="match status" value="1"/>
</dbReference>
<dbReference type="Gene3D" id="3.90.25.10">
    <property type="entry name" value="UDP-galactose 4-epimerase, domain 1"/>
    <property type="match status" value="1"/>
</dbReference>
<comment type="cofactor">
    <cofactor evidence="2">
        <name>NADP(+)</name>
        <dbReference type="ChEBI" id="CHEBI:58349"/>
    </cofactor>
</comment>
<evidence type="ECO:0000256" key="4">
    <source>
        <dbReference type="ARBA" id="ARBA00009263"/>
    </source>
</evidence>
<dbReference type="FunFam" id="3.40.50.720:FF:000924">
    <property type="entry name" value="GDP-mannose 4,6 dehydratase"/>
    <property type="match status" value="1"/>
</dbReference>
<comment type="caution">
    <text evidence="9">The sequence shown here is derived from an EMBL/GenBank/DDBJ whole genome shotgun (WGS) entry which is preliminary data.</text>
</comment>
<name>A0A848MDD8_9GAMM</name>
<dbReference type="GO" id="GO:0042351">
    <property type="term" value="P:'de novo' GDP-L-fucose biosynthetic process"/>
    <property type="evidence" value="ECO:0007669"/>
    <property type="project" value="TreeGrafter"/>
</dbReference>
<dbReference type="PANTHER" id="PTHR43715:SF1">
    <property type="entry name" value="GDP-MANNOSE 4,6 DEHYDRATASE"/>
    <property type="match status" value="1"/>
</dbReference>
<dbReference type="Pfam" id="PF16363">
    <property type="entry name" value="GDP_Man_Dehyd"/>
    <property type="match status" value="1"/>
</dbReference>
<comment type="catalytic activity">
    <reaction evidence="1">
        <text>GDP-alpha-D-mannose = GDP-4-dehydro-alpha-D-rhamnose + H2O</text>
        <dbReference type="Rhea" id="RHEA:23820"/>
        <dbReference type="ChEBI" id="CHEBI:15377"/>
        <dbReference type="ChEBI" id="CHEBI:57527"/>
        <dbReference type="ChEBI" id="CHEBI:57964"/>
        <dbReference type="EC" id="4.2.1.47"/>
    </reaction>
</comment>
<dbReference type="InterPro" id="IPR006368">
    <property type="entry name" value="GDP_Man_deHydtase"/>
</dbReference>
<reference evidence="9 10" key="1">
    <citation type="submission" date="2020-01" db="EMBL/GenBank/DDBJ databases">
        <authorList>
            <person name="Lee S.D."/>
        </authorList>
    </citation>
    <scope>NUCLEOTIDE SEQUENCE [LARGE SCALE GENOMIC DNA]</scope>
    <source>
        <strain evidence="9 10">SAP-1</strain>
    </source>
</reference>
<dbReference type="InterPro" id="IPR016040">
    <property type="entry name" value="NAD(P)-bd_dom"/>
</dbReference>
<accession>A0A848MDD8</accession>
<keyword evidence="6 9" id="KW-0456">Lyase</keyword>
<dbReference type="Gene3D" id="3.40.50.720">
    <property type="entry name" value="NAD(P)-binding Rossmann-like Domain"/>
    <property type="match status" value="1"/>
</dbReference>
<dbReference type="InterPro" id="IPR036291">
    <property type="entry name" value="NAD(P)-bd_dom_sf"/>
</dbReference>
<evidence type="ECO:0000256" key="5">
    <source>
        <dbReference type="ARBA" id="ARBA00011989"/>
    </source>
</evidence>
<dbReference type="SUPFAM" id="SSF51735">
    <property type="entry name" value="NAD(P)-binding Rossmann-fold domains"/>
    <property type="match status" value="1"/>
</dbReference>
<dbReference type="EC" id="4.2.1.47" evidence="5"/>
<dbReference type="PANTHER" id="PTHR43715">
    <property type="entry name" value="GDP-MANNOSE 4,6-DEHYDRATASE"/>
    <property type="match status" value="1"/>
</dbReference>